<evidence type="ECO:0000313" key="3">
    <source>
        <dbReference type="Proteomes" id="UP000650533"/>
    </source>
</evidence>
<accession>A0A8H8SWH4</accession>
<dbReference type="KEGG" id="rsx:RhiXN_00933"/>
<reference evidence="2" key="1">
    <citation type="submission" date="2020-05" db="EMBL/GenBank/DDBJ databases">
        <title>Evolutionary and genomic comparisons of hybrid uninucleate and nonhybrid Rhizoctonia fungi.</title>
        <authorList>
            <person name="Li C."/>
            <person name="Chen X."/>
        </authorList>
    </citation>
    <scope>NUCLEOTIDE SEQUENCE</scope>
    <source>
        <strain evidence="2">AG-1 IA</strain>
    </source>
</reference>
<feature type="compositionally biased region" description="Basic residues" evidence="1">
    <location>
        <begin position="489"/>
        <end position="500"/>
    </location>
</feature>
<evidence type="ECO:0000256" key="1">
    <source>
        <dbReference type="SAM" id="MobiDB-lite"/>
    </source>
</evidence>
<name>A0A8H8SWH4_9AGAM</name>
<dbReference type="GeneID" id="67023215"/>
<dbReference type="Proteomes" id="UP000650533">
    <property type="component" value="Chromosome 4"/>
</dbReference>
<feature type="region of interest" description="Disordered" evidence="1">
    <location>
        <begin position="135"/>
        <end position="188"/>
    </location>
</feature>
<dbReference type="EMBL" id="CP059661">
    <property type="protein sequence ID" value="QRW19527.1"/>
    <property type="molecule type" value="Genomic_DNA"/>
</dbReference>
<dbReference type="AlphaFoldDB" id="A0A8H8SWH4"/>
<feature type="region of interest" description="Disordered" evidence="1">
    <location>
        <begin position="395"/>
        <end position="426"/>
    </location>
</feature>
<organism evidence="2 3">
    <name type="scientific">Rhizoctonia solani</name>
    <dbReference type="NCBI Taxonomy" id="456999"/>
    <lineage>
        <taxon>Eukaryota</taxon>
        <taxon>Fungi</taxon>
        <taxon>Dikarya</taxon>
        <taxon>Basidiomycota</taxon>
        <taxon>Agaricomycotina</taxon>
        <taxon>Agaricomycetes</taxon>
        <taxon>Cantharellales</taxon>
        <taxon>Ceratobasidiaceae</taxon>
        <taxon>Rhizoctonia</taxon>
    </lineage>
</organism>
<evidence type="ECO:0000313" key="2">
    <source>
        <dbReference type="EMBL" id="QRW19527.1"/>
    </source>
</evidence>
<feature type="compositionally biased region" description="Polar residues" evidence="1">
    <location>
        <begin position="161"/>
        <end position="173"/>
    </location>
</feature>
<gene>
    <name evidence="2" type="ORF">RhiXN_00933</name>
</gene>
<sequence length="569" mass="62652">MKACGSGSTDEWPKLSLKSDDMMQNASVIVLPVWISKPILSDIDAHCRHSGTGPEVYVNNKNAALPKACERPTTATGLPRHILSRFGDLKHHQFVRHQLQQPSAMDALDLDTSYCIVCNQFIWPERYQVAVEGSAPAPAPAPVSPTDTSTLRATKKPVGRTTRTNPQRKQTQPPLRRNASTRRAPTLPPLEAAIETSATKVRTVISQGPAPIYCSDACRSHDVESGNRAETSLKTLFDPSYSPCKPSPISPLISGSESDMDTDHSNAGYFARLMPRRPWLDRRMSGASTVSMSSSSSASSGKDYLYENRRRARAYLAESAARLNRSDSPCQSALPRDQPEAAVVLPPVPERPAAVPFTHRRFKESSHHAMALPLPVAPDASELYAFYPLSVRTRSEASVRRDPSPPALSSSLPESGTERTPTPSVYDAPLCGSLTAEKTKGLLVRSVLIRSESTSTMEQLGSNWDEDNILDSLRGVQLDSRNKTDRESRRSRKPLSKPKAPKSFSNIEKRRIHGTSTPEEVGPTYPVLQLPRPKKTVVKTIVAREVLEDGTERLVERKVTEEVEEEPKK</sequence>
<proteinExistence type="predicted"/>
<feature type="region of interest" description="Disordered" evidence="1">
    <location>
        <begin position="475"/>
        <end position="527"/>
    </location>
</feature>
<protein>
    <submittedName>
        <fullName evidence="2">Ecl1 domain protein</fullName>
    </submittedName>
</protein>
<dbReference type="RefSeq" id="XP_043179764.1">
    <property type="nucleotide sequence ID" value="XM_043320752.1"/>
</dbReference>